<feature type="domain" description="Protein kinase" evidence="11">
    <location>
        <begin position="222"/>
        <end position="518"/>
    </location>
</feature>
<dbReference type="Gene3D" id="1.10.510.10">
    <property type="entry name" value="Transferase(Phosphotransferase) domain 1"/>
    <property type="match status" value="1"/>
</dbReference>
<evidence type="ECO:0000256" key="7">
    <source>
        <dbReference type="ARBA" id="ARBA00047899"/>
    </source>
</evidence>
<evidence type="ECO:0000256" key="10">
    <source>
        <dbReference type="SAM" id="MobiDB-lite"/>
    </source>
</evidence>
<dbReference type="GO" id="GO:0004674">
    <property type="term" value="F:protein serine/threonine kinase activity"/>
    <property type="evidence" value="ECO:0007669"/>
    <property type="project" value="UniProtKB-KW"/>
</dbReference>
<dbReference type="InterPro" id="IPR017441">
    <property type="entry name" value="Protein_kinase_ATP_BS"/>
</dbReference>
<dbReference type="EC" id="2.7.11.1" evidence="1"/>
<evidence type="ECO:0000313" key="12">
    <source>
        <dbReference type="EMBL" id="KAL3781669.1"/>
    </source>
</evidence>
<dbReference type="InterPro" id="IPR050236">
    <property type="entry name" value="Ser_Thr_kinase_AGC"/>
</dbReference>
<evidence type="ECO:0000256" key="2">
    <source>
        <dbReference type="ARBA" id="ARBA00022527"/>
    </source>
</evidence>
<reference evidence="12 13" key="1">
    <citation type="journal article" date="2020" name="G3 (Bethesda)">
        <title>Improved Reference Genome for Cyclotella cryptica CCMP332, a Model for Cell Wall Morphogenesis, Salinity Adaptation, and Lipid Production in Diatoms (Bacillariophyta).</title>
        <authorList>
            <person name="Roberts W.R."/>
            <person name="Downey K.M."/>
            <person name="Ruck E.C."/>
            <person name="Traller J.C."/>
            <person name="Alverson A.J."/>
        </authorList>
    </citation>
    <scope>NUCLEOTIDE SEQUENCE [LARGE SCALE GENOMIC DNA]</scope>
    <source>
        <strain evidence="12 13">CCMP332</strain>
    </source>
</reference>
<dbReference type="InterPro" id="IPR019734">
    <property type="entry name" value="TPR_rpt"/>
</dbReference>
<comment type="catalytic activity">
    <reaction evidence="7">
        <text>L-threonyl-[protein] + ATP = O-phospho-L-threonyl-[protein] + ADP + H(+)</text>
        <dbReference type="Rhea" id="RHEA:46608"/>
        <dbReference type="Rhea" id="RHEA-COMP:11060"/>
        <dbReference type="Rhea" id="RHEA-COMP:11605"/>
        <dbReference type="ChEBI" id="CHEBI:15378"/>
        <dbReference type="ChEBI" id="CHEBI:30013"/>
        <dbReference type="ChEBI" id="CHEBI:30616"/>
        <dbReference type="ChEBI" id="CHEBI:61977"/>
        <dbReference type="ChEBI" id="CHEBI:456216"/>
        <dbReference type="EC" id="2.7.11.1"/>
    </reaction>
</comment>
<keyword evidence="4 9" id="KW-0547">Nucleotide-binding</keyword>
<dbReference type="PROSITE" id="PS00108">
    <property type="entry name" value="PROTEIN_KINASE_ST"/>
    <property type="match status" value="1"/>
</dbReference>
<gene>
    <name evidence="12" type="ORF">HJC23_007301</name>
</gene>
<dbReference type="AlphaFoldDB" id="A0ABD3P1R8"/>
<proteinExistence type="predicted"/>
<evidence type="ECO:0000259" key="11">
    <source>
        <dbReference type="PROSITE" id="PS50011"/>
    </source>
</evidence>
<sequence length="951" mass="107621">MGTSNLFIVAFSTSLELEKQESEQTIMTDDQSAAPDLNELRLAANSRFASNDLDGALPLYSLAVEVARKQLQQGAIESGELVIHLCNRSACLYRMEMFEDAKEDAKEAVGLTGGKNCKASFRLARALIALADYSKAIETIHEAMSLLRYEVEQQQQLPEVDVKSNDKINQQRHEFEKLLATAIRKQKESTTKSQSSVQDIKSIKLDPRTPSIREFTRPTKTSDTYSPLGEGNFSTVVICQHKITNEKFALKIIEKEACKKLAKRQHPNVFNEVAMERRILTQGRLSPHVNIIQSYHAMQDYGNLYFLMELHQTHGDLWSQIRYQKCMVGCHSSLIRTYAYELLAAIEHCHKHGIVHRDLKPENVLLSERGGHVILIDFGTAKDLVHTDLNGPEFVGTPDFMSPEGVKEFDKNGHGCDFTSDLWAFGVVLYQLYAGALPFEAASPYMTFLKIQRGVYGRNMGIWDDDAWDLIVKMLQVDPQKRLGAGCFEWVPPPKDESSRETDSQAEIDENDNVHDFAPNAEGSSKQKPLGKVFCRLGGYDVIRQHPFFSKHQTSLSIQTNSHLSIEDEDQPIPQPIPSLRDLAVRATAHFIDQSSLDIDLEDSHPPGDNSPFDALRLKPSDRTSVMHILDRLHLLKEPRIFRRFFLSKLDARLGRVRPQSMDVIGLTQKNDNMGHFPGLGEEDTHPDQRITASNRESKICIHHITNPLFSKKINEECNQDDNESKRKEYTKQLKESIRLVNRMRPKAVVACGYFDDTCRKLLAKINETVPVILHDGSAYFNFWVYGAHCLAIRLSDFVGNHHSDTEDLNGTSSQEKALAWLRMELEQIKISRGHGYVFVDGDPREIPTEWVAKLGKTHVLGLLGLAEVGGMENPIESLSFEEKFILVDHQISTDKKESEEYEADEMSCSSSDSYDKDDDHVMHIVGRLANGVRCITVQEDELLWADEILL</sequence>
<dbReference type="PANTHER" id="PTHR24356:SF163">
    <property type="entry name" value="3-PHOSPHOINOSITIDE-DEPENDENT PROTEIN KINASE 1-RELATED"/>
    <property type="match status" value="1"/>
</dbReference>
<keyword evidence="6 9" id="KW-0067">ATP-binding</keyword>
<keyword evidence="2" id="KW-0723">Serine/threonine-protein kinase</keyword>
<keyword evidence="5" id="KW-0418">Kinase</keyword>
<dbReference type="PROSITE" id="PS00107">
    <property type="entry name" value="PROTEIN_KINASE_ATP"/>
    <property type="match status" value="1"/>
</dbReference>
<dbReference type="PROSITE" id="PS50011">
    <property type="entry name" value="PROTEIN_KINASE_DOM"/>
    <property type="match status" value="1"/>
</dbReference>
<keyword evidence="3" id="KW-0808">Transferase</keyword>
<evidence type="ECO:0000256" key="1">
    <source>
        <dbReference type="ARBA" id="ARBA00012513"/>
    </source>
</evidence>
<dbReference type="EMBL" id="JABMIG020000309">
    <property type="protein sequence ID" value="KAL3781669.1"/>
    <property type="molecule type" value="Genomic_DNA"/>
</dbReference>
<dbReference type="PANTHER" id="PTHR24356">
    <property type="entry name" value="SERINE/THREONINE-PROTEIN KINASE"/>
    <property type="match status" value="1"/>
</dbReference>
<dbReference type="Proteomes" id="UP001516023">
    <property type="component" value="Unassembled WGS sequence"/>
</dbReference>
<dbReference type="SMART" id="SM00028">
    <property type="entry name" value="TPR"/>
    <property type="match status" value="3"/>
</dbReference>
<evidence type="ECO:0000256" key="4">
    <source>
        <dbReference type="ARBA" id="ARBA00022741"/>
    </source>
</evidence>
<evidence type="ECO:0000256" key="3">
    <source>
        <dbReference type="ARBA" id="ARBA00022679"/>
    </source>
</evidence>
<dbReference type="InterPro" id="IPR011009">
    <property type="entry name" value="Kinase-like_dom_sf"/>
</dbReference>
<evidence type="ECO:0000313" key="13">
    <source>
        <dbReference type="Proteomes" id="UP001516023"/>
    </source>
</evidence>
<feature type="region of interest" description="Disordered" evidence="10">
    <location>
        <begin position="490"/>
        <end position="526"/>
    </location>
</feature>
<protein>
    <recommendedName>
        <fullName evidence="1">non-specific serine/threonine protein kinase</fullName>
        <ecNumber evidence="1">2.7.11.1</ecNumber>
    </recommendedName>
</protein>
<evidence type="ECO:0000256" key="8">
    <source>
        <dbReference type="ARBA" id="ARBA00048679"/>
    </source>
</evidence>
<keyword evidence="13" id="KW-1185">Reference proteome</keyword>
<dbReference type="Gene3D" id="1.25.40.10">
    <property type="entry name" value="Tetratricopeptide repeat domain"/>
    <property type="match status" value="1"/>
</dbReference>
<dbReference type="SMART" id="SM00220">
    <property type="entry name" value="S_TKc"/>
    <property type="match status" value="1"/>
</dbReference>
<feature type="compositionally biased region" description="Basic and acidic residues" evidence="10">
    <location>
        <begin position="494"/>
        <end position="503"/>
    </location>
</feature>
<dbReference type="Pfam" id="PF00069">
    <property type="entry name" value="Pkinase"/>
    <property type="match status" value="1"/>
</dbReference>
<dbReference type="SUPFAM" id="SSF48452">
    <property type="entry name" value="TPR-like"/>
    <property type="match status" value="1"/>
</dbReference>
<dbReference type="InterPro" id="IPR000719">
    <property type="entry name" value="Prot_kinase_dom"/>
</dbReference>
<comment type="catalytic activity">
    <reaction evidence="8">
        <text>L-seryl-[protein] + ATP = O-phospho-L-seryl-[protein] + ADP + H(+)</text>
        <dbReference type="Rhea" id="RHEA:17989"/>
        <dbReference type="Rhea" id="RHEA-COMP:9863"/>
        <dbReference type="Rhea" id="RHEA-COMP:11604"/>
        <dbReference type="ChEBI" id="CHEBI:15378"/>
        <dbReference type="ChEBI" id="CHEBI:29999"/>
        <dbReference type="ChEBI" id="CHEBI:30616"/>
        <dbReference type="ChEBI" id="CHEBI:83421"/>
        <dbReference type="ChEBI" id="CHEBI:456216"/>
        <dbReference type="EC" id="2.7.11.1"/>
    </reaction>
</comment>
<dbReference type="InterPro" id="IPR008271">
    <property type="entry name" value="Ser/Thr_kinase_AS"/>
</dbReference>
<evidence type="ECO:0000256" key="6">
    <source>
        <dbReference type="ARBA" id="ARBA00022840"/>
    </source>
</evidence>
<dbReference type="GO" id="GO:0005524">
    <property type="term" value="F:ATP binding"/>
    <property type="evidence" value="ECO:0007669"/>
    <property type="project" value="UniProtKB-UniRule"/>
</dbReference>
<evidence type="ECO:0000256" key="9">
    <source>
        <dbReference type="PROSITE-ProRule" id="PRU10141"/>
    </source>
</evidence>
<evidence type="ECO:0000256" key="5">
    <source>
        <dbReference type="ARBA" id="ARBA00022777"/>
    </source>
</evidence>
<name>A0ABD3P1R8_9STRA</name>
<organism evidence="12 13">
    <name type="scientific">Cyclotella cryptica</name>
    <dbReference type="NCBI Taxonomy" id="29204"/>
    <lineage>
        <taxon>Eukaryota</taxon>
        <taxon>Sar</taxon>
        <taxon>Stramenopiles</taxon>
        <taxon>Ochrophyta</taxon>
        <taxon>Bacillariophyta</taxon>
        <taxon>Coscinodiscophyceae</taxon>
        <taxon>Thalassiosirophycidae</taxon>
        <taxon>Stephanodiscales</taxon>
        <taxon>Stephanodiscaceae</taxon>
        <taxon>Cyclotella</taxon>
    </lineage>
</organism>
<dbReference type="SUPFAM" id="SSF56112">
    <property type="entry name" value="Protein kinase-like (PK-like)"/>
    <property type="match status" value="1"/>
</dbReference>
<accession>A0ABD3P1R8</accession>
<feature type="binding site" evidence="9">
    <location>
        <position position="251"/>
    </location>
    <ligand>
        <name>ATP</name>
        <dbReference type="ChEBI" id="CHEBI:30616"/>
    </ligand>
</feature>
<dbReference type="InterPro" id="IPR011990">
    <property type="entry name" value="TPR-like_helical_dom_sf"/>
</dbReference>
<comment type="caution">
    <text evidence="12">The sequence shown here is derived from an EMBL/GenBank/DDBJ whole genome shotgun (WGS) entry which is preliminary data.</text>
</comment>